<dbReference type="RefSeq" id="WP_055060544.1">
    <property type="nucleotide sequence ID" value="NZ_CZBP01000039.1"/>
</dbReference>
<sequence>MSETKKRNVKVVESKTLSSRYDKRFVVVDEETGNVLDDAQGYGYKSKQKAMAAWSYKNRDKSKDAEKRKKQRMIKAWLKEHPVVGDALEEAAWDIVKRNVPPETKINTKLVKSILKENNLELEGFSARDLLSVWKKN</sequence>
<proteinExistence type="predicted"/>
<dbReference type="Proteomes" id="UP000095762">
    <property type="component" value="Unassembled WGS sequence"/>
</dbReference>
<dbReference type="EMBL" id="CZBP01000039">
    <property type="protein sequence ID" value="CUQ37987.1"/>
    <property type="molecule type" value="Genomic_DNA"/>
</dbReference>
<gene>
    <name evidence="1" type="ORF">ERS852569_03499</name>
</gene>
<protein>
    <submittedName>
        <fullName evidence="1">Uncharacterized protein</fullName>
    </submittedName>
</protein>
<organism evidence="1 2">
    <name type="scientific">Blautia obeum</name>
    <dbReference type="NCBI Taxonomy" id="40520"/>
    <lineage>
        <taxon>Bacteria</taxon>
        <taxon>Bacillati</taxon>
        <taxon>Bacillota</taxon>
        <taxon>Clostridia</taxon>
        <taxon>Lachnospirales</taxon>
        <taxon>Lachnospiraceae</taxon>
        <taxon>Blautia</taxon>
    </lineage>
</organism>
<evidence type="ECO:0000313" key="1">
    <source>
        <dbReference type="EMBL" id="CUQ37987.1"/>
    </source>
</evidence>
<evidence type="ECO:0000313" key="2">
    <source>
        <dbReference type="Proteomes" id="UP000095762"/>
    </source>
</evidence>
<name>A0A174W0C4_9FIRM</name>
<accession>A0A174W0C4</accession>
<reference evidence="1 2" key="1">
    <citation type="submission" date="2015-09" db="EMBL/GenBank/DDBJ databases">
        <authorList>
            <consortium name="Pathogen Informatics"/>
        </authorList>
    </citation>
    <scope>NUCLEOTIDE SEQUENCE [LARGE SCALE GENOMIC DNA]</scope>
    <source>
        <strain evidence="1 2">2789STDY5834957</strain>
    </source>
</reference>
<dbReference type="AlphaFoldDB" id="A0A174W0C4"/>